<keyword evidence="3" id="KW-0378">Hydrolase</keyword>
<comment type="caution">
    <text evidence="5">The sequence shown here is derived from an EMBL/GenBank/DDBJ whole genome shotgun (WGS) entry which is preliminary data.</text>
</comment>
<keyword evidence="2" id="KW-0540">Nuclease</keyword>
<keyword evidence="6" id="KW-1185">Reference proteome</keyword>
<dbReference type="STRING" id="1236976.JCM16418_406"/>
<dbReference type="PANTHER" id="PTHR33397">
    <property type="entry name" value="UPF0331 PROTEIN YUTE"/>
    <property type="match status" value="1"/>
</dbReference>
<evidence type="ECO:0000256" key="3">
    <source>
        <dbReference type="ARBA" id="ARBA00022801"/>
    </source>
</evidence>
<dbReference type="Gene3D" id="1.20.120.580">
    <property type="entry name" value="bsu32300-like"/>
    <property type="match status" value="1"/>
</dbReference>
<dbReference type="eggNOG" id="COG2445">
    <property type="taxonomic scope" value="Bacteria"/>
</dbReference>
<dbReference type="AlphaFoldDB" id="W7YP50"/>
<dbReference type="Pfam" id="PF01934">
    <property type="entry name" value="HepT-like"/>
    <property type="match status" value="1"/>
</dbReference>
<evidence type="ECO:0008006" key="7">
    <source>
        <dbReference type="Google" id="ProtNLM"/>
    </source>
</evidence>
<evidence type="ECO:0000313" key="5">
    <source>
        <dbReference type="EMBL" id="GAF06451.1"/>
    </source>
</evidence>
<dbReference type="GO" id="GO:0110001">
    <property type="term" value="C:toxin-antitoxin complex"/>
    <property type="evidence" value="ECO:0007669"/>
    <property type="project" value="InterPro"/>
</dbReference>
<evidence type="ECO:0000256" key="4">
    <source>
        <dbReference type="ARBA" id="ARBA00024207"/>
    </source>
</evidence>
<dbReference type="GO" id="GO:0016787">
    <property type="term" value="F:hydrolase activity"/>
    <property type="evidence" value="ECO:0007669"/>
    <property type="project" value="UniProtKB-KW"/>
</dbReference>
<dbReference type="InterPro" id="IPR008201">
    <property type="entry name" value="HepT-like"/>
</dbReference>
<evidence type="ECO:0000313" key="6">
    <source>
        <dbReference type="Proteomes" id="UP000019364"/>
    </source>
</evidence>
<dbReference type="Proteomes" id="UP000019364">
    <property type="component" value="Unassembled WGS sequence"/>
</dbReference>
<name>W7YP50_9BACL</name>
<reference evidence="5 6" key="1">
    <citation type="journal article" date="2014" name="Genome Announc.">
        <title>Draft Genome Sequence of Paenibacillus pini JCM 16418T, Isolated from the Rhizosphere of Pine Tree.</title>
        <authorList>
            <person name="Yuki M."/>
            <person name="Oshima K."/>
            <person name="Suda W."/>
            <person name="Oshida Y."/>
            <person name="Kitamura K."/>
            <person name="Iida Y."/>
            <person name="Hattori M."/>
            <person name="Ohkuma M."/>
        </authorList>
    </citation>
    <scope>NUCLEOTIDE SEQUENCE [LARGE SCALE GENOMIC DNA]</scope>
    <source>
        <strain evidence="5 6">JCM 16418</strain>
    </source>
</reference>
<evidence type="ECO:0000256" key="1">
    <source>
        <dbReference type="ARBA" id="ARBA00022649"/>
    </source>
</evidence>
<dbReference type="OrthoDB" id="2375467at2"/>
<sequence length="141" mass="16336">MYYVNQEQIERRLDAVPDIVEGLKKSAQGWDGELILGMVQERALHLAIEVVTDIGSYLIDGFIMRDASSYEDILEITHEEKVFDDEVFAVLIQLVGLRKPIVQEYYTWDRSSLHALTPVLPDILNRFESQVRQYLKQELGH</sequence>
<dbReference type="GO" id="GO:0004540">
    <property type="term" value="F:RNA nuclease activity"/>
    <property type="evidence" value="ECO:0007669"/>
    <property type="project" value="InterPro"/>
</dbReference>
<evidence type="ECO:0000256" key="2">
    <source>
        <dbReference type="ARBA" id="ARBA00022722"/>
    </source>
</evidence>
<comment type="similarity">
    <text evidence="4">Belongs to the HepT RNase toxin family.</text>
</comment>
<dbReference type="EMBL" id="BAVZ01000001">
    <property type="protein sequence ID" value="GAF06451.1"/>
    <property type="molecule type" value="Genomic_DNA"/>
</dbReference>
<accession>W7YP50</accession>
<dbReference type="InterPro" id="IPR037038">
    <property type="entry name" value="HepT-like_sf"/>
</dbReference>
<protein>
    <recommendedName>
        <fullName evidence="7">DUF86 domain-containing protein</fullName>
    </recommendedName>
</protein>
<gene>
    <name evidence="5" type="ORF">JCM16418_406</name>
</gene>
<keyword evidence="1" id="KW-1277">Toxin-antitoxin system</keyword>
<dbReference type="RefSeq" id="WP_036645526.1">
    <property type="nucleotide sequence ID" value="NZ_BAVZ01000001.1"/>
</dbReference>
<dbReference type="PANTHER" id="PTHR33397:SF5">
    <property type="entry name" value="RNASE YUTE-RELATED"/>
    <property type="match status" value="1"/>
</dbReference>
<dbReference type="InterPro" id="IPR052379">
    <property type="entry name" value="Type_VII_TA_RNase"/>
</dbReference>
<organism evidence="5 6">
    <name type="scientific">Paenibacillus pini JCM 16418</name>
    <dbReference type="NCBI Taxonomy" id="1236976"/>
    <lineage>
        <taxon>Bacteria</taxon>
        <taxon>Bacillati</taxon>
        <taxon>Bacillota</taxon>
        <taxon>Bacilli</taxon>
        <taxon>Bacillales</taxon>
        <taxon>Paenibacillaceae</taxon>
        <taxon>Paenibacillus</taxon>
    </lineage>
</organism>
<proteinExistence type="inferred from homology"/>